<evidence type="ECO:0000256" key="6">
    <source>
        <dbReference type="ARBA" id="ARBA00022692"/>
    </source>
</evidence>
<dbReference type="NCBIfam" id="TIGR03592">
    <property type="entry name" value="yidC_oxa1_cterm"/>
    <property type="match status" value="1"/>
</dbReference>
<dbReference type="KEGG" id="nbe:Back2_16770"/>
<keyword evidence="7" id="KW-0653">Protein transport</keyword>
<reference evidence="20 21" key="1">
    <citation type="submission" date="2018-11" db="EMBL/GenBank/DDBJ databases">
        <title>Complete genome sequence of Nocardioides baekrokdamisoli strain KCTC 39748.</title>
        <authorList>
            <person name="Kang S.W."/>
            <person name="Lee K.C."/>
            <person name="Kim K.K."/>
            <person name="Kim J.S."/>
            <person name="Kim D.S."/>
            <person name="Ko S.H."/>
            <person name="Yang S.H."/>
            <person name="Shin Y.K."/>
            <person name="Lee J.S."/>
        </authorList>
    </citation>
    <scope>NUCLEOTIDE SEQUENCE [LARGE SCALE GENOMIC DNA]</scope>
    <source>
        <strain evidence="20 21">KCTC 39748</strain>
    </source>
</reference>
<feature type="region of interest" description="Disordered" evidence="17">
    <location>
        <begin position="255"/>
        <end position="320"/>
    </location>
</feature>
<dbReference type="PANTHER" id="PTHR12428:SF65">
    <property type="entry name" value="CYTOCHROME C OXIDASE ASSEMBLY PROTEIN COX18, MITOCHONDRIAL"/>
    <property type="match status" value="1"/>
</dbReference>
<protein>
    <recommendedName>
        <fullName evidence="3">Membrane protein insertase YidC</fullName>
    </recommendedName>
    <alternativeName>
        <fullName evidence="15">Foldase YidC</fullName>
    </alternativeName>
    <alternativeName>
        <fullName evidence="14">Membrane integrase YidC</fullName>
    </alternativeName>
    <alternativeName>
        <fullName evidence="13">Membrane protein YidC</fullName>
    </alternativeName>
</protein>
<evidence type="ECO:0000256" key="18">
    <source>
        <dbReference type="SAM" id="Phobius"/>
    </source>
</evidence>
<dbReference type="Proteomes" id="UP000271573">
    <property type="component" value="Chromosome"/>
</dbReference>
<evidence type="ECO:0000256" key="3">
    <source>
        <dbReference type="ARBA" id="ARBA00015325"/>
    </source>
</evidence>
<dbReference type="InterPro" id="IPR028055">
    <property type="entry name" value="YidC/Oxa/ALB_C"/>
</dbReference>
<dbReference type="RefSeq" id="WP_231998651.1">
    <property type="nucleotide sequence ID" value="NZ_AP019307.1"/>
</dbReference>
<evidence type="ECO:0000313" key="21">
    <source>
        <dbReference type="Proteomes" id="UP000271573"/>
    </source>
</evidence>
<comment type="similarity">
    <text evidence="2">Belongs to the OXA1/ALB3/YidC family. Type 1 subfamily.</text>
</comment>
<keyword evidence="5" id="KW-1003">Cell membrane</keyword>
<evidence type="ECO:0000256" key="1">
    <source>
        <dbReference type="ARBA" id="ARBA00004651"/>
    </source>
</evidence>
<evidence type="ECO:0000256" key="16">
    <source>
        <dbReference type="RuleBase" id="RU003945"/>
    </source>
</evidence>
<dbReference type="GO" id="GO:0051205">
    <property type="term" value="P:protein insertion into membrane"/>
    <property type="evidence" value="ECO:0007669"/>
    <property type="project" value="TreeGrafter"/>
</dbReference>
<evidence type="ECO:0000256" key="17">
    <source>
        <dbReference type="SAM" id="MobiDB-lite"/>
    </source>
</evidence>
<dbReference type="AlphaFoldDB" id="A0A3G9IEH8"/>
<feature type="transmembrane region" description="Helical" evidence="18">
    <location>
        <begin position="12"/>
        <end position="30"/>
    </location>
</feature>
<feature type="transmembrane region" description="Helical" evidence="18">
    <location>
        <begin position="168"/>
        <end position="189"/>
    </location>
</feature>
<sequence>MGALFHAIALPLYWVISGILVLWHKIFAFLPSEGWAWALAIVGLTVTIRALLIPVMVKQIKSMRNMQLIQPQMKAVQEKYKHDRERMSQEMMKLYKDNGTNPFASCLPILIQMPIFFSLFALLRHAVQGHGNGFLSDSAAASFGQSHWLGTLLGASLTNTHGYHSTQIIAPVLVVLMTLTQFLTSRQILTKNMPPAAMTGQYAQQQKIMMYVLPVVFSVGSFGFPIGLMLYWTVSNLWTMGQQYVVIKASPTPGSPAAIAKEKRDREKAAQKGAVATTSSAVFNGEEAVEAPRAAQRAQPKRQTKAQRQSGTKTPKKKDD</sequence>
<evidence type="ECO:0000256" key="7">
    <source>
        <dbReference type="ARBA" id="ARBA00022927"/>
    </source>
</evidence>
<keyword evidence="4" id="KW-0813">Transport</keyword>
<evidence type="ECO:0000256" key="4">
    <source>
        <dbReference type="ARBA" id="ARBA00022448"/>
    </source>
</evidence>
<dbReference type="PANTHER" id="PTHR12428">
    <property type="entry name" value="OXA1"/>
    <property type="match status" value="1"/>
</dbReference>
<evidence type="ECO:0000256" key="9">
    <source>
        <dbReference type="ARBA" id="ARBA00023136"/>
    </source>
</evidence>
<dbReference type="InterPro" id="IPR047196">
    <property type="entry name" value="YidC_ALB_C"/>
</dbReference>
<evidence type="ECO:0000256" key="14">
    <source>
        <dbReference type="ARBA" id="ARBA00033245"/>
    </source>
</evidence>
<dbReference type="InterPro" id="IPR001708">
    <property type="entry name" value="YidC/ALB3/OXA1/COX18"/>
</dbReference>
<name>A0A3G9IEH8_9ACTN</name>
<keyword evidence="8 18" id="KW-1133">Transmembrane helix</keyword>
<keyword evidence="9 18" id="KW-0472">Membrane</keyword>
<evidence type="ECO:0000259" key="19">
    <source>
        <dbReference type="Pfam" id="PF02096"/>
    </source>
</evidence>
<gene>
    <name evidence="20" type="primary">yidC</name>
    <name evidence="20" type="ORF">Back2_16770</name>
</gene>
<dbReference type="GO" id="GO:0015031">
    <property type="term" value="P:protein transport"/>
    <property type="evidence" value="ECO:0007669"/>
    <property type="project" value="UniProtKB-KW"/>
</dbReference>
<evidence type="ECO:0000256" key="10">
    <source>
        <dbReference type="ARBA" id="ARBA00023186"/>
    </source>
</evidence>
<evidence type="ECO:0000256" key="15">
    <source>
        <dbReference type="ARBA" id="ARBA00033342"/>
    </source>
</evidence>
<comment type="subunit">
    <text evidence="12">Interacts with the Sec translocase complex via SecD. Specifically interacts with transmembrane segments of nascent integral membrane proteins during membrane integration.</text>
</comment>
<feature type="transmembrane region" description="Helical" evidence="18">
    <location>
        <begin position="102"/>
        <end position="123"/>
    </location>
</feature>
<dbReference type="GO" id="GO:0032977">
    <property type="term" value="F:membrane insertase activity"/>
    <property type="evidence" value="ECO:0007669"/>
    <property type="project" value="InterPro"/>
</dbReference>
<evidence type="ECO:0000256" key="12">
    <source>
        <dbReference type="ARBA" id="ARBA00026028"/>
    </source>
</evidence>
<dbReference type="Pfam" id="PF02096">
    <property type="entry name" value="60KD_IMP"/>
    <property type="match status" value="1"/>
</dbReference>
<dbReference type="EMBL" id="AP019307">
    <property type="protein sequence ID" value="BBH17390.1"/>
    <property type="molecule type" value="Genomic_DNA"/>
</dbReference>
<feature type="transmembrane region" description="Helical" evidence="18">
    <location>
        <begin position="210"/>
        <end position="232"/>
    </location>
</feature>
<feature type="transmembrane region" description="Helical" evidence="18">
    <location>
        <begin position="36"/>
        <end position="57"/>
    </location>
</feature>
<evidence type="ECO:0000313" key="20">
    <source>
        <dbReference type="EMBL" id="BBH17390.1"/>
    </source>
</evidence>
<evidence type="ECO:0000256" key="8">
    <source>
        <dbReference type="ARBA" id="ARBA00022989"/>
    </source>
</evidence>
<evidence type="ECO:0000256" key="13">
    <source>
        <dbReference type="ARBA" id="ARBA00031538"/>
    </source>
</evidence>
<dbReference type="NCBIfam" id="NF002350">
    <property type="entry name" value="PRK01315.1"/>
    <property type="match status" value="1"/>
</dbReference>
<keyword evidence="10" id="KW-0143">Chaperone</keyword>
<feature type="domain" description="Membrane insertase YidC/Oxa/ALB C-terminal" evidence="19">
    <location>
        <begin position="37"/>
        <end position="247"/>
    </location>
</feature>
<evidence type="ECO:0000256" key="5">
    <source>
        <dbReference type="ARBA" id="ARBA00022475"/>
    </source>
</evidence>
<accession>A0A3G9IEH8</accession>
<evidence type="ECO:0000256" key="11">
    <source>
        <dbReference type="ARBA" id="ARBA00025034"/>
    </source>
</evidence>
<comment type="subcellular location">
    <subcellularLocation>
        <location evidence="1">Cell membrane</location>
        <topology evidence="1">Multi-pass membrane protein</topology>
    </subcellularLocation>
    <subcellularLocation>
        <location evidence="16">Membrane</location>
        <topology evidence="16">Multi-pass membrane protein</topology>
    </subcellularLocation>
</comment>
<feature type="compositionally biased region" description="Basic and acidic residues" evidence="17">
    <location>
        <begin position="260"/>
        <end position="270"/>
    </location>
</feature>
<proteinExistence type="inferred from homology"/>
<evidence type="ECO:0000256" key="2">
    <source>
        <dbReference type="ARBA" id="ARBA00010527"/>
    </source>
</evidence>
<organism evidence="20 21">
    <name type="scientific">Nocardioides baekrokdamisoli</name>
    <dbReference type="NCBI Taxonomy" id="1804624"/>
    <lineage>
        <taxon>Bacteria</taxon>
        <taxon>Bacillati</taxon>
        <taxon>Actinomycetota</taxon>
        <taxon>Actinomycetes</taxon>
        <taxon>Propionibacteriales</taxon>
        <taxon>Nocardioidaceae</taxon>
        <taxon>Nocardioides</taxon>
    </lineage>
</organism>
<keyword evidence="6 16" id="KW-0812">Transmembrane</keyword>
<dbReference type="GO" id="GO:0005886">
    <property type="term" value="C:plasma membrane"/>
    <property type="evidence" value="ECO:0007669"/>
    <property type="project" value="UniProtKB-SubCell"/>
</dbReference>
<comment type="function">
    <text evidence="11">Required for the insertion and/or proper folding and/or complex formation of integral membrane proteins into the membrane. Involved in integration of membrane proteins that insert both dependently and independently of the Sec translocase complex, as well as at least some lipoproteins. Aids folding of multispanning membrane proteins.</text>
</comment>
<dbReference type="CDD" id="cd20070">
    <property type="entry name" value="5TM_YidC_Alb3"/>
    <property type="match status" value="1"/>
</dbReference>
<keyword evidence="21" id="KW-1185">Reference proteome</keyword>